<dbReference type="Pfam" id="PF09327">
    <property type="entry name" value="Phage_Tail_Tip"/>
    <property type="match status" value="1"/>
</dbReference>
<feature type="domain" description="Tip attachment protein J HDII-ins2" evidence="3">
    <location>
        <begin position="2"/>
        <end position="103"/>
    </location>
</feature>
<dbReference type="InterPro" id="IPR055385">
    <property type="entry name" value="GpJ_HDII-ins2"/>
</dbReference>
<feature type="domain" description="Tip attachment protein J" evidence="2">
    <location>
        <begin position="226"/>
        <end position="385"/>
    </location>
</feature>
<reference evidence="4 5" key="1">
    <citation type="submission" date="2017-01" db="EMBL/GenBank/DDBJ databases">
        <title>Complete Genome Sequence of Paenalcaligenes hominis, Isolated from a paraplegic Patient with neurogenic bladder.</title>
        <authorList>
            <person name="Mukhopadhyay R."/>
            <person name="Joaquin J."/>
            <person name="Hogue R."/>
            <person name="Kilaru A."/>
            <person name="Jospin G."/>
            <person name="Mars K."/>
            <person name="Eisen J.A."/>
            <person name="Chaturvedi V."/>
        </authorList>
    </citation>
    <scope>NUCLEOTIDE SEQUENCE [LARGE SCALE GENOMIC DNA]</scope>
    <source>
        <strain evidence="4 5">15S00501</strain>
    </source>
</reference>
<dbReference type="KEGG" id="phn:PAEH1_02590"/>
<evidence type="ECO:0000313" key="4">
    <source>
        <dbReference type="EMBL" id="AQS50714.1"/>
    </source>
</evidence>
<dbReference type="InterPro" id="IPR013783">
    <property type="entry name" value="Ig-like_fold"/>
</dbReference>
<feature type="domain" description="Tip attachment protein J central straight fiber" evidence="1">
    <location>
        <begin position="1244"/>
        <end position="1367"/>
    </location>
</feature>
<dbReference type="SUPFAM" id="SSF49265">
    <property type="entry name" value="Fibronectin type III"/>
    <property type="match status" value="1"/>
</dbReference>
<dbReference type="EMBL" id="CP019697">
    <property type="protein sequence ID" value="AQS50714.1"/>
    <property type="molecule type" value="Genomic_DNA"/>
</dbReference>
<dbReference type="InterPro" id="IPR053171">
    <property type="entry name" value="Viral_Tip_Attach_Protein"/>
</dbReference>
<dbReference type="Pfam" id="PF24801">
    <property type="entry name" value="FNIII-A_GpJ"/>
    <property type="match status" value="1"/>
</dbReference>
<evidence type="ECO:0000259" key="3">
    <source>
        <dbReference type="Pfam" id="PF24801"/>
    </source>
</evidence>
<dbReference type="STRING" id="643674.PAEH1_02590"/>
<dbReference type="OrthoDB" id="109844at2"/>
<evidence type="ECO:0000259" key="2">
    <source>
        <dbReference type="Pfam" id="PF13550"/>
    </source>
</evidence>
<proteinExistence type="predicted"/>
<accession>A0A1U9JY93</accession>
<organism evidence="4 5">
    <name type="scientific">Paenalcaligenes hominis</name>
    <dbReference type="NCBI Taxonomy" id="643674"/>
    <lineage>
        <taxon>Bacteria</taxon>
        <taxon>Pseudomonadati</taxon>
        <taxon>Pseudomonadota</taxon>
        <taxon>Betaproteobacteria</taxon>
        <taxon>Burkholderiales</taxon>
        <taxon>Alcaligenaceae</taxon>
        <taxon>Paenalcaligenes</taxon>
    </lineage>
</organism>
<sequence>MSAVVLNIGVNSLVATDEEHYDRTGAVVNYRIQLRVGASGAFSTVIDSSFDGKASSQYVRSHRINLPAASSWAVRVIRDTPDSASEFLQNATFIQSYTEVIDQKLRYPMSALVGISISAENFNGIPTRAFKARGRIIQVPSNYNPDARAYSGVWDGTFKQAWTNNPAWVYYDLLTNDRYGLGTRIKPHQLDRYTLYRIARYCDELVPDGFGGMEPRFTCNVYITKASDALRVLTDLASTFRGISYWSSGLVRVSADIPTDPVYEFTNANVKNGRFERTSSANRQRFSVAAVSYNDMGDFGRQKVEFVQDNVAVQRYGIRERQITAFGCTSQGQAHRVGKYQLVTSQVETGGITFTVGLENIRVQPGDVVRVRDANYAGRRASGRVLVNQGGGRDLVLDSAKGVALGSRVRITKGDYQSVFTVSIVSGNNIKLNNVPQIDVRGGFWSIESADLVPELYRIISIKEMGGGSIEYEINAIQHEPQKYSAVDHGTKIDKKPVTVIPPRIQDAPKNVTLSSYYVIKEGVSKHTLVIAWDKAKGASRYEVQFRRNNSNWVSLQQTGSTLIEVDNIYSGLYEARVRAINALDVPSLWSYGIATELNGQVGEPPRVTSLTTEGVPWGINLRWTFPSGPNIIERSEIRYGPSSDFNDATVLGEYAYPTNNFSHQGLKIDAEFFYWVRLLDKNGIAGAWYPYENQPGIRGTPSQVAEEYNDLITKEILESALGQQLFEDIESIEDLWLQFAELGIDFDRLGIEFEEVNGKFVLVNNQLASMNNRFAGLDSEINSIEAQIAELAGTPEWDAEQGYLFGQIVKSDGALYRALQEVPKGTPVSNTTYWEKIGNYDSLGEAVTSLVARVTSAEADIDELTGAVVANSTDVTQLQSTVTNLDQEVQGNAIAIESLETNVSGINDKLEVSSKQTTVLAATLRRLDEDGDDLNTAMAAFENRAAIKETQEVVVTNEKAFARDILEISARIGDNVAMISEVRESVATLETAQSTITQELLAQVEENASTIGTVQTVIADLESSQATINSELMSQAGDNAAKITGLEQTVADDKSAQSLINQTLQSQLSDASEKAAANAGAINSLQTEVTNHGDTLTSQSQSLTQLQARAESIEGNVSGLSGAISSLGSTVSTQGDALTSQGQSITALQNRADTIEGDVSGVSGALNSLQSTVSTQGNNITSQGQSITQLESRVTNAESGISGVASSLSSLNTEVSSIDGKVTAQATSISQLDTKVGSATTSIQDLSRSVNSIDGRLEATRTIKVAVNSGGTQYLAGIGLSVDNSTSGMQSQVVVVAGRFSVMHNTTGSPQAVFSVQGGASIINTALIGNATITNAKIADAAITNAKIASAAITSAKIGNAEIGTLKIGGNAVTTLASNAAGDRLDYAGVEQPVLSVTFNGSASPCVVNVSLDNFGLLNRVYIYRNGSLIAQRIGGNNRGAFSMSVHTATVNGSNTFTVAVHGQKFSNAEGADKNYLTGRSIGVFEAKR</sequence>
<evidence type="ECO:0000313" key="5">
    <source>
        <dbReference type="Proteomes" id="UP000189369"/>
    </source>
</evidence>
<protein>
    <recommendedName>
        <fullName evidence="6">Fibronectin type-III domain-containing protein</fullName>
    </recommendedName>
</protein>
<dbReference type="PANTHER" id="PTHR36251:SF2">
    <property type="entry name" value="GIFSY-2 PROPHAGE HOST SPECIFICITY PROTEIN J, PHAGE LAMBDA"/>
    <property type="match status" value="1"/>
</dbReference>
<dbReference type="PANTHER" id="PTHR36251">
    <property type="entry name" value="FELS-1 PROPHAGE HOST SPECIFICITY PROTEIN-RELATED"/>
    <property type="match status" value="1"/>
</dbReference>
<name>A0A1U9JY93_9BURK</name>
<evidence type="ECO:0000259" key="1">
    <source>
        <dbReference type="Pfam" id="PF09327"/>
    </source>
</evidence>
<dbReference type="InterPro" id="IPR003961">
    <property type="entry name" value="FN3_dom"/>
</dbReference>
<dbReference type="Gene3D" id="1.20.5.340">
    <property type="match status" value="4"/>
</dbReference>
<dbReference type="Pfam" id="PF13550">
    <property type="entry name" value="Phage-tail_3"/>
    <property type="match status" value="1"/>
</dbReference>
<gene>
    <name evidence="4" type="ORF">PAEH1_02590</name>
</gene>
<evidence type="ECO:0008006" key="6">
    <source>
        <dbReference type="Google" id="ProtNLM"/>
    </source>
</evidence>
<dbReference type="Proteomes" id="UP000189369">
    <property type="component" value="Chromosome"/>
</dbReference>
<dbReference type="Gene3D" id="2.60.40.10">
    <property type="entry name" value="Immunoglobulins"/>
    <property type="match status" value="1"/>
</dbReference>
<dbReference type="CDD" id="cd00063">
    <property type="entry name" value="FN3"/>
    <property type="match status" value="1"/>
</dbReference>
<dbReference type="InterPro" id="IPR015406">
    <property type="entry name" value="GpJ_CSF"/>
</dbReference>
<dbReference type="InterPro" id="IPR032876">
    <property type="entry name" value="J_dom"/>
</dbReference>
<dbReference type="InterPro" id="IPR036116">
    <property type="entry name" value="FN3_sf"/>
</dbReference>